<dbReference type="InterPro" id="IPR022643">
    <property type="entry name" value="De-COase2_C"/>
</dbReference>
<dbReference type="OrthoDB" id="5034579at2759"/>
<dbReference type="AlphaFoldDB" id="A0A9J5ZZA8"/>
<dbReference type="GO" id="GO:0005737">
    <property type="term" value="C:cytoplasm"/>
    <property type="evidence" value="ECO:0007669"/>
    <property type="project" value="TreeGrafter"/>
</dbReference>
<feature type="region of interest" description="Disordered" evidence="1">
    <location>
        <begin position="158"/>
        <end position="189"/>
    </location>
</feature>
<dbReference type="PANTHER" id="PTHR11482:SF63">
    <property type="entry name" value="ORNITHINE DECARBOXYLASE"/>
    <property type="match status" value="1"/>
</dbReference>
<dbReference type="SUPFAM" id="SSF50621">
    <property type="entry name" value="Alanine racemase C-terminal domain-like"/>
    <property type="match status" value="1"/>
</dbReference>
<accession>A0A9J5ZZA8</accession>
<feature type="compositionally biased region" description="Basic and acidic residues" evidence="1">
    <location>
        <begin position="171"/>
        <end position="182"/>
    </location>
</feature>
<reference evidence="4 5" key="1">
    <citation type="submission" date="2020-09" db="EMBL/GenBank/DDBJ databases">
        <title>De no assembly of potato wild relative species, Solanum commersonii.</title>
        <authorList>
            <person name="Cho K."/>
        </authorList>
    </citation>
    <scope>NUCLEOTIDE SEQUENCE [LARGE SCALE GENOMIC DNA]</scope>
    <source>
        <strain evidence="4">LZ3.2</strain>
        <tissue evidence="4">Leaf</tissue>
    </source>
</reference>
<feature type="chain" id="PRO_5039908450" description="Orn/DAP/Arg decarboxylase 2 C-terminal domain-containing protein" evidence="2">
    <location>
        <begin position="22"/>
        <end position="189"/>
    </location>
</feature>
<feature type="signal peptide" evidence="2">
    <location>
        <begin position="1"/>
        <end position="21"/>
    </location>
</feature>
<dbReference type="PANTHER" id="PTHR11482">
    <property type="entry name" value="ARGININE/DIAMINOPIMELATE/ORNITHINE DECARBOXYLASE"/>
    <property type="match status" value="1"/>
</dbReference>
<dbReference type="Pfam" id="PF00278">
    <property type="entry name" value="Orn_DAP_Arg_deC"/>
    <property type="match status" value="1"/>
</dbReference>
<dbReference type="GO" id="GO:0033387">
    <property type="term" value="P:putrescine biosynthetic process from arginine, via ornithine"/>
    <property type="evidence" value="ECO:0007669"/>
    <property type="project" value="TreeGrafter"/>
</dbReference>
<dbReference type="Gene3D" id="2.40.37.10">
    <property type="entry name" value="Lyase, Ornithine Decarboxylase, Chain A, domain 1"/>
    <property type="match status" value="1"/>
</dbReference>
<name>A0A9J5ZZA8_SOLCO</name>
<dbReference type="EMBL" id="JACXVP010000003">
    <property type="protein sequence ID" value="KAG5617694.1"/>
    <property type="molecule type" value="Genomic_DNA"/>
</dbReference>
<keyword evidence="5" id="KW-1185">Reference proteome</keyword>
<dbReference type="InterPro" id="IPR002433">
    <property type="entry name" value="Orn_de-COase"/>
</dbReference>
<evidence type="ECO:0000313" key="5">
    <source>
        <dbReference type="Proteomes" id="UP000824120"/>
    </source>
</evidence>
<sequence>MQQLSGSISLLLILNSKLTTSKNGTHNVVCFSKSKPQVTAASCAPSTKKSDFFSDPNLKIIAKPGRFFPEMAFTLVTHVIGERVRGEKIEYLIDDGIYGSFRPTLYNSCFVGIKPISVENIVKYVNHRPFMDQVAGHRTEMGRFDRVVDRYRDEPNRNYRDGGLIPSRPTIYRDRTGTDRNGPEWNGMG</sequence>
<dbReference type="Proteomes" id="UP000824120">
    <property type="component" value="Chromosome 3"/>
</dbReference>
<keyword evidence="2" id="KW-0732">Signal</keyword>
<organism evidence="4 5">
    <name type="scientific">Solanum commersonii</name>
    <name type="common">Commerson's wild potato</name>
    <name type="synonym">Commerson's nightshade</name>
    <dbReference type="NCBI Taxonomy" id="4109"/>
    <lineage>
        <taxon>Eukaryota</taxon>
        <taxon>Viridiplantae</taxon>
        <taxon>Streptophyta</taxon>
        <taxon>Embryophyta</taxon>
        <taxon>Tracheophyta</taxon>
        <taxon>Spermatophyta</taxon>
        <taxon>Magnoliopsida</taxon>
        <taxon>eudicotyledons</taxon>
        <taxon>Gunneridae</taxon>
        <taxon>Pentapetalae</taxon>
        <taxon>asterids</taxon>
        <taxon>lamiids</taxon>
        <taxon>Solanales</taxon>
        <taxon>Solanaceae</taxon>
        <taxon>Solanoideae</taxon>
        <taxon>Solaneae</taxon>
        <taxon>Solanum</taxon>
    </lineage>
</organism>
<feature type="domain" description="Orn/DAP/Arg decarboxylase 2 C-terminal" evidence="3">
    <location>
        <begin position="72"/>
        <end position="110"/>
    </location>
</feature>
<comment type="caution">
    <text evidence="4">The sequence shown here is derived from an EMBL/GenBank/DDBJ whole genome shotgun (WGS) entry which is preliminary data.</text>
</comment>
<dbReference type="InterPro" id="IPR009006">
    <property type="entry name" value="Ala_racemase/Decarboxylase_C"/>
</dbReference>
<gene>
    <name evidence="4" type="ORF">H5410_017518</name>
</gene>
<dbReference type="GO" id="GO:0004586">
    <property type="term" value="F:ornithine decarboxylase activity"/>
    <property type="evidence" value="ECO:0007669"/>
    <property type="project" value="TreeGrafter"/>
</dbReference>
<proteinExistence type="predicted"/>
<evidence type="ECO:0000313" key="4">
    <source>
        <dbReference type="EMBL" id="KAG5617694.1"/>
    </source>
</evidence>
<evidence type="ECO:0000256" key="1">
    <source>
        <dbReference type="SAM" id="MobiDB-lite"/>
    </source>
</evidence>
<protein>
    <recommendedName>
        <fullName evidence="3">Orn/DAP/Arg decarboxylase 2 C-terminal domain-containing protein</fullName>
    </recommendedName>
</protein>
<evidence type="ECO:0000256" key="2">
    <source>
        <dbReference type="SAM" id="SignalP"/>
    </source>
</evidence>
<evidence type="ECO:0000259" key="3">
    <source>
        <dbReference type="Pfam" id="PF00278"/>
    </source>
</evidence>